<comment type="caution">
    <text evidence="4">The sequence shown here is derived from an EMBL/GenBank/DDBJ whole genome shotgun (WGS) entry which is preliminary data.</text>
</comment>
<dbReference type="EMBL" id="BGPR01062266">
    <property type="protein sequence ID" value="GBO37728.1"/>
    <property type="molecule type" value="Genomic_DNA"/>
</dbReference>
<evidence type="ECO:0000313" key="5">
    <source>
        <dbReference type="Proteomes" id="UP000499080"/>
    </source>
</evidence>
<evidence type="ECO:0000313" key="1">
    <source>
        <dbReference type="EMBL" id="GBO37630.1"/>
    </source>
</evidence>
<gene>
    <name evidence="2" type="ORF">AVEN_175015_1</name>
    <name evidence="1" type="ORF">AVEN_224345_1</name>
    <name evidence="3" type="ORF">AVEN_269180_1</name>
    <name evidence="4" type="ORF">AVEN_273125_1</name>
</gene>
<dbReference type="EMBL" id="BGPR01062164">
    <property type="protein sequence ID" value="GBO37630.1"/>
    <property type="molecule type" value="Genomic_DNA"/>
</dbReference>
<dbReference type="EMBL" id="BGPR01062187">
    <property type="protein sequence ID" value="GBO37659.1"/>
    <property type="molecule type" value="Genomic_DNA"/>
</dbReference>
<name>A0A4Y2WJQ2_ARAVE</name>
<organism evidence="4 5">
    <name type="scientific">Araneus ventricosus</name>
    <name type="common">Orbweaver spider</name>
    <name type="synonym">Epeira ventricosa</name>
    <dbReference type="NCBI Taxonomy" id="182803"/>
    <lineage>
        <taxon>Eukaryota</taxon>
        <taxon>Metazoa</taxon>
        <taxon>Ecdysozoa</taxon>
        <taxon>Arthropoda</taxon>
        <taxon>Chelicerata</taxon>
        <taxon>Arachnida</taxon>
        <taxon>Araneae</taxon>
        <taxon>Araneomorphae</taxon>
        <taxon>Entelegynae</taxon>
        <taxon>Araneoidea</taxon>
        <taxon>Araneidae</taxon>
        <taxon>Araneus</taxon>
    </lineage>
</organism>
<proteinExistence type="predicted"/>
<evidence type="ECO:0000313" key="2">
    <source>
        <dbReference type="EMBL" id="GBO37659.1"/>
    </source>
</evidence>
<accession>A0A4Y2WJQ2</accession>
<dbReference type="Proteomes" id="UP000499080">
    <property type="component" value="Unassembled WGS sequence"/>
</dbReference>
<dbReference type="EMBL" id="BGPR01062275">
    <property type="protein sequence ID" value="GBO37745.1"/>
    <property type="molecule type" value="Genomic_DNA"/>
</dbReference>
<reference evidence="4 5" key="1">
    <citation type="journal article" date="2019" name="Sci. Rep.">
        <title>Orb-weaving spider Araneus ventricosus genome elucidates the spidroin gene catalogue.</title>
        <authorList>
            <person name="Kono N."/>
            <person name="Nakamura H."/>
            <person name="Ohtoshi R."/>
            <person name="Moran D.A.P."/>
            <person name="Shinohara A."/>
            <person name="Yoshida Y."/>
            <person name="Fujiwara M."/>
            <person name="Mori M."/>
            <person name="Tomita M."/>
            <person name="Arakawa K."/>
        </authorList>
    </citation>
    <scope>NUCLEOTIDE SEQUENCE [LARGE SCALE GENOMIC DNA]</scope>
</reference>
<dbReference type="AlphaFoldDB" id="A0A4Y2WJQ2"/>
<protein>
    <submittedName>
        <fullName evidence="4">Uncharacterized protein</fullName>
    </submittedName>
</protein>
<evidence type="ECO:0000313" key="3">
    <source>
        <dbReference type="EMBL" id="GBO37728.1"/>
    </source>
</evidence>
<evidence type="ECO:0000313" key="4">
    <source>
        <dbReference type="EMBL" id="GBO37745.1"/>
    </source>
</evidence>
<keyword evidence="5" id="KW-1185">Reference proteome</keyword>
<sequence length="84" mass="9248">MERIPPGSASTTEKIEQHVCINCGKTGHLAAWRGCKALPVVSKSSTRQPGKRYAQATTNEPKREIKAYSKNTENNIGYFPDLAD</sequence>